<proteinExistence type="predicted"/>
<dbReference type="Proteomes" id="UP001295684">
    <property type="component" value="Unassembled WGS sequence"/>
</dbReference>
<feature type="coiled-coil region" evidence="1">
    <location>
        <begin position="25"/>
        <end position="195"/>
    </location>
</feature>
<organism evidence="2 3">
    <name type="scientific">Euplotes crassus</name>
    <dbReference type="NCBI Taxonomy" id="5936"/>
    <lineage>
        <taxon>Eukaryota</taxon>
        <taxon>Sar</taxon>
        <taxon>Alveolata</taxon>
        <taxon>Ciliophora</taxon>
        <taxon>Intramacronucleata</taxon>
        <taxon>Spirotrichea</taxon>
        <taxon>Hypotrichia</taxon>
        <taxon>Euplotida</taxon>
        <taxon>Euplotidae</taxon>
        <taxon>Moneuplotes</taxon>
    </lineage>
</organism>
<reference evidence="2" key="1">
    <citation type="submission" date="2023-07" db="EMBL/GenBank/DDBJ databases">
        <authorList>
            <consortium name="AG Swart"/>
            <person name="Singh M."/>
            <person name="Singh A."/>
            <person name="Seah K."/>
            <person name="Emmerich C."/>
        </authorList>
    </citation>
    <scope>NUCLEOTIDE SEQUENCE</scope>
    <source>
        <strain evidence="2">DP1</strain>
    </source>
</reference>
<sequence length="389" mass="45302">MYSASKKWVNGQMVKLRDHLAITRYGELKEEHKQLKKQYDQKSELCDEKQQKIERQMRELQTQDLKLITSNSQVVASKKKLENAEQIMIKQENSLSELREKQKQDKNKFNEDLEAINQEKAKLEKKRIKDKEKIKVLKEELAKAEELRLQSERNAEDHKEHSEPKLELDDTTVIIDGLEQKIKEITELCLCLNQEKHIELINQLIPYKMPPLKSLTSVLAKSHQNTELLNKFFSNSICEHIQHFSFGTDRCTLSITPCMSSLSKVLPCVTQQVSIYFFDLAQTEFEELLVAAKNAKWVRISRGRIVGDCQLDFGGRLEGAAFEEFEFRCLAYDSEGVDEIFFRSIVKGLAEMESEKSRMIRMVVDYSHYNKEKGKKILKEYGLTKIKLG</sequence>
<evidence type="ECO:0000313" key="3">
    <source>
        <dbReference type="Proteomes" id="UP001295684"/>
    </source>
</evidence>
<evidence type="ECO:0000256" key="1">
    <source>
        <dbReference type="SAM" id="Coils"/>
    </source>
</evidence>
<comment type="caution">
    <text evidence="2">The sequence shown here is derived from an EMBL/GenBank/DDBJ whole genome shotgun (WGS) entry which is preliminary data.</text>
</comment>
<keyword evidence="1" id="KW-0175">Coiled coil</keyword>
<dbReference type="AlphaFoldDB" id="A0AAD1U0X0"/>
<dbReference type="EMBL" id="CAMPGE010001177">
    <property type="protein sequence ID" value="CAI2359950.1"/>
    <property type="molecule type" value="Genomic_DNA"/>
</dbReference>
<name>A0AAD1U0X0_EUPCR</name>
<evidence type="ECO:0000313" key="2">
    <source>
        <dbReference type="EMBL" id="CAI2359950.1"/>
    </source>
</evidence>
<protein>
    <submittedName>
        <fullName evidence="2">Uncharacterized protein</fullName>
    </submittedName>
</protein>
<gene>
    <name evidence="2" type="ORF">ECRASSUSDP1_LOCUS1244</name>
</gene>
<accession>A0AAD1U0X0</accession>
<keyword evidence="3" id="KW-1185">Reference proteome</keyword>